<protein>
    <submittedName>
        <fullName evidence="3">Response regulator, atypical CheY</fullName>
    </submittedName>
</protein>
<name>A0A1L1PUH9_HYDIT</name>
<dbReference type="Gene3D" id="3.40.50.2300">
    <property type="match status" value="1"/>
</dbReference>
<dbReference type="RefSeq" id="WP_009517084.1">
    <property type="nucleotide sequence ID" value="NZ_CCAE010000050.1"/>
</dbReference>
<dbReference type="GO" id="GO:0000160">
    <property type="term" value="P:phosphorelay signal transduction system"/>
    <property type="evidence" value="ECO:0007669"/>
    <property type="project" value="InterPro"/>
</dbReference>
<evidence type="ECO:0000313" key="4">
    <source>
        <dbReference type="Proteomes" id="UP000028878"/>
    </source>
</evidence>
<dbReference type="PROSITE" id="PS50110">
    <property type="entry name" value="RESPONSE_REGULATORY"/>
    <property type="match status" value="1"/>
</dbReference>
<evidence type="ECO:0000256" key="1">
    <source>
        <dbReference type="PROSITE-ProRule" id="PRU00169"/>
    </source>
</evidence>
<dbReference type="InterPro" id="IPR001789">
    <property type="entry name" value="Sig_transdc_resp-reg_receiver"/>
</dbReference>
<dbReference type="Proteomes" id="UP000028878">
    <property type="component" value="Unassembled WGS sequence"/>
</dbReference>
<sequence>MALTLSLFQRPGGVLFLDDDPDYLDMLGMVVPAQTQVELYSRPAGFLARMQSEPAHWEADAALQLQMIDRWRQGQALIPQVLRYWASRPERYHLAQVCVVDYAMPGTDGLTVLNTLLDWPGARVLLTGQADEQIAIQAFNNGLIDQFVPKQATDITRHLLGVLRRLAQAPHPRLNTLWRGVLRPNQLSLLQIPSVAQWLRDYTHHHWVEYVVIGEPFGLVGLDMAGQVHWLQLEPTSSLPDLADLAASAALGMDVVQSIRSGQRLAAVELHQHLGLSGRVRTAPAIAIGEDGLLMAAPFQLEPAELPQPIYPYRNFLQSENHRMVQDS</sequence>
<proteinExistence type="predicted"/>
<reference evidence="4" key="2">
    <citation type="submission" date="2014-11" db="EMBL/GenBank/DDBJ databases">
        <title>Draft genome sequence of Hydrogenophaga intermedia S1.</title>
        <authorList>
            <person name="Gan H.M."/>
            <person name="Chew T.H."/>
            <person name="Stolz A."/>
        </authorList>
    </citation>
    <scope>NUCLEOTIDE SEQUENCE [LARGE SCALE GENOMIC DNA]</scope>
    <source>
        <strain evidence="4">S1</strain>
    </source>
</reference>
<organism evidence="3 4">
    <name type="scientific">Hydrogenophaga intermedia</name>
    <dbReference type="NCBI Taxonomy" id="65786"/>
    <lineage>
        <taxon>Bacteria</taxon>
        <taxon>Pseudomonadati</taxon>
        <taxon>Pseudomonadota</taxon>
        <taxon>Betaproteobacteria</taxon>
        <taxon>Burkholderiales</taxon>
        <taxon>Comamonadaceae</taxon>
        <taxon>Hydrogenophaga</taxon>
    </lineage>
</organism>
<feature type="modified residue" description="4-aspartylphosphate" evidence="1">
    <location>
        <position position="101"/>
    </location>
</feature>
<dbReference type="EMBL" id="CCAE010000050">
    <property type="protein sequence ID" value="CDN89696.1"/>
    <property type="molecule type" value="Genomic_DNA"/>
</dbReference>
<dbReference type="AlphaFoldDB" id="A0A1L1PUH9"/>
<evidence type="ECO:0000313" key="3">
    <source>
        <dbReference type="EMBL" id="CDN89696.1"/>
    </source>
</evidence>
<dbReference type="InterPro" id="IPR011006">
    <property type="entry name" value="CheY-like_superfamily"/>
</dbReference>
<dbReference type="SUPFAM" id="SSF52172">
    <property type="entry name" value="CheY-like"/>
    <property type="match status" value="1"/>
</dbReference>
<keyword evidence="1" id="KW-0597">Phosphoprotein</keyword>
<reference evidence="4" key="1">
    <citation type="submission" date="2014-02" db="EMBL/GenBank/DDBJ databases">
        <authorList>
            <person name="Gan H."/>
        </authorList>
    </citation>
    <scope>NUCLEOTIDE SEQUENCE [LARGE SCALE GENOMIC DNA]</scope>
    <source>
        <strain evidence="4">S1</strain>
    </source>
</reference>
<keyword evidence="4" id="KW-1185">Reference proteome</keyword>
<feature type="domain" description="Response regulatory" evidence="2">
    <location>
        <begin position="13"/>
        <end position="165"/>
    </location>
</feature>
<evidence type="ECO:0000259" key="2">
    <source>
        <dbReference type="PROSITE" id="PS50110"/>
    </source>
</evidence>
<accession>A0A1L1PUH9</accession>
<gene>
    <name evidence="3" type="ORF">BN948_04135</name>
</gene>